<dbReference type="InterPro" id="IPR024983">
    <property type="entry name" value="CHAT_dom"/>
</dbReference>
<organism evidence="3 4">
    <name type="scientific">Actinophytocola oryzae</name>
    <dbReference type="NCBI Taxonomy" id="502181"/>
    <lineage>
        <taxon>Bacteria</taxon>
        <taxon>Bacillati</taxon>
        <taxon>Actinomycetota</taxon>
        <taxon>Actinomycetes</taxon>
        <taxon>Pseudonocardiales</taxon>
        <taxon>Pseudonocardiaceae</taxon>
    </lineage>
</organism>
<keyword evidence="1" id="KW-0812">Transmembrane</keyword>
<feature type="transmembrane region" description="Helical" evidence="1">
    <location>
        <begin position="70"/>
        <end position="91"/>
    </location>
</feature>
<proteinExistence type="predicted"/>
<evidence type="ECO:0000313" key="3">
    <source>
        <dbReference type="EMBL" id="TDV40969.1"/>
    </source>
</evidence>
<evidence type="ECO:0000256" key="1">
    <source>
        <dbReference type="SAM" id="Phobius"/>
    </source>
</evidence>
<comment type="caution">
    <text evidence="3">The sequence shown here is derived from an EMBL/GenBank/DDBJ whole genome shotgun (WGS) entry which is preliminary data.</text>
</comment>
<dbReference type="EMBL" id="SOCP01000021">
    <property type="protein sequence ID" value="TDV40969.1"/>
    <property type="molecule type" value="Genomic_DNA"/>
</dbReference>
<evidence type="ECO:0000259" key="2">
    <source>
        <dbReference type="Pfam" id="PF12770"/>
    </source>
</evidence>
<keyword evidence="1" id="KW-1133">Transmembrane helix</keyword>
<gene>
    <name evidence="3" type="ORF">CLV71_12135</name>
</gene>
<dbReference type="AlphaFoldDB" id="A0A4R7UW37"/>
<dbReference type="Proteomes" id="UP000294927">
    <property type="component" value="Unassembled WGS sequence"/>
</dbReference>
<sequence>MSGTASRVIRRELTRIPGMRQVSTVVTLRRLSRTELDDPAANLCRLEAISGLTAEDYDVRPRLAEKLRWTMGRGVLGASYVIALAGTLGMLRRNLAALRVVEVFLGVTEADYRDLLGLAIKLRMRLSATADTIGTTLLFALVGALSNVGRGWEATCLLRADLGLAAPDPHTPPERRAAEFRRALDARLTTMVPDAGVLYLNAVILSLDELGVGTEGLPAVARWVGLQDVDHGSRGALDAALVPWLSRLSSPVTGLMALASYAAVLDSAGHGGECLAVVEWLVSVDEDGYRDVDALAERWHAVRTGPVPDIGMTLWRVWADVLVSEGRHADALAVIQADSGLRDGDLDDPARFGPILRRRLAGAQVDTSAAYVFSLVSDLADLGMPDPGARVAEWFLRSHTNLWSVPAGGDPAVRHVVPLLTHWLDFRGDEWGELAWQLSEQVVGYLRVSMLFPDTTIDDRQEFIGYVEGLRVHVRRLGVGGIAAGPLTGAQEQRVLLAQLWDAELGQRLLFERFVLTSVRPVAPAAPAADRWPLRVPEPVGFFGHLPDPEACRDEDMLRLLGARHRARVPAAPVAEAEPLRDRWLAEIETVLRAGVTPHLLGSAVGERGVLVRAGFRPDGALFWAAVRADGGELRLVAARAGAAGDRLRLRWASFRHDVGLLLASGEALLAGRSAEADPAIRTPAGMFADSLGGCVDTLLAMLDRRVDDTPLAWSTAVAPAVAALATSTVAVDEAVPERLDALCAETAATPGWEATLRTELRAVAELVASHRNPGGRPVMDRIDDVTRAYLRDVAGIWSLSPLLGGLCRDDDVLFQLEDVLQSVPVAHLPDENGTPLYRRVRSARVSLSLLLTILQTRMEAEFATDAPRLLALSHFGEDGDGAAAGAYATWLHHGQRWLAEHGPLPGATCLNAADDPRGAAGALRAALEEHGEFQTVTVCGHGSAGDAGMILSDGLWRGDGCDWRSVNLLILASCSVGRLEQVADRDVEGLCVRLALHRARSVLACRWPVIAPQAIAFSNEVVACYLRLRAEHGGNGAGLRARAVNEARHRFLDGDRPVPGGIVRLNTVAAFDLYGLG</sequence>
<evidence type="ECO:0000313" key="4">
    <source>
        <dbReference type="Proteomes" id="UP000294927"/>
    </source>
</evidence>
<feature type="domain" description="CHAT" evidence="2">
    <location>
        <begin position="813"/>
        <end position="1057"/>
    </location>
</feature>
<keyword evidence="4" id="KW-1185">Reference proteome</keyword>
<name>A0A4R7UW37_9PSEU</name>
<keyword evidence="1" id="KW-0472">Membrane</keyword>
<dbReference type="Pfam" id="PF12770">
    <property type="entry name" value="CHAT"/>
    <property type="match status" value="1"/>
</dbReference>
<reference evidence="3 4" key="1">
    <citation type="submission" date="2019-03" db="EMBL/GenBank/DDBJ databases">
        <title>Genomic Encyclopedia of Archaeal and Bacterial Type Strains, Phase II (KMG-II): from individual species to whole genera.</title>
        <authorList>
            <person name="Goeker M."/>
        </authorList>
    </citation>
    <scope>NUCLEOTIDE SEQUENCE [LARGE SCALE GENOMIC DNA]</scope>
    <source>
        <strain evidence="3 4">DSM 45499</strain>
    </source>
</reference>
<protein>
    <submittedName>
        <fullName evidence="3">CHAT domain-containing protein</fullName>
    </submittedName>
</protein>
<dbReference type="OrthoDB" id="3493942at2"/>
<dbReference type="RefSeq" id="WP_133907916.1">
    <property type="nucleotide sequence ID" value="NZ_SOCP01000021.1"/>
</dbReference>
<accession>A0A4R7UW37</accession>